<dbReference type="NCBIfam" id="TIGR02479">
    <property type="entry name" value="FliA_WhiG"/>
    <property type="match status" value="1"/>
</dbReference>
<dbReference type="RefSeq" id="WP_103898824.1">
    <property type="nucleotide sequence ID" value="NZ_JALY01000177.1"/>
</dbReference>
<dbReference type="InterPro" id="IPR014284">
    <property type="entry name" value="RNA_pol_sigma-70_dom"/>
</dbReference>
<evidence type="ECO:0000256" key="3">
    <source>
        <dbReference type="ARBA" id="ARBA00023125"/>
    </source>
</evidence>
<dbReference type="SUPFAM" id="SSF88659">
    <property type="entry name" value="Sigma3 and sigma4 domains of RNA polymerase sigma factors"/>
    <property type="match status" value="1"/>
</dbReference>
<dbReference type="InterPro" id="IPR000943">
    <property type="entry name" value="RNA_pol_sigma70"/>
</dbReference>
<dbReference type="NCBIfam" id="NF005413">
    <property type="entry name" value="PRK06986.1"/>
    <property type="match status" value="1"/>
</dbReference>
<evidence type="ECO:0000313" key="6">
    <source>
        <dbReference type="EMBL" id="POZ92148.1"/>
    </source>
</evidence>
<comment type="caution">
    <text evidence="6">The sequence shown here is derived from an EMBL/GenBank/DDBJ whole genome shotgun (WGS) entry which is preliminary data.</text>
</comment>
<dbReference type="PANTHER" id="PTHR30385">
    <property type="entry name" value="SIGMA FACTOR F FLAGELLAR"/>
    <property type="match status" value="1"/>
</dbReference>
<evidence type="ECO:0000256" key="4">
    <source>
        <dbReference type="ARBA" id="ARBA00023163"/>
    </source>
</evidence>
<dbReference type="InterPro" id="IPR007627">
    <property type="entry name" value="RNA_pol_sigma70_r2"/>
</dbReference>
<accession>A0A2S5EGM8</accession>
<keyword evidence="3" id="KW-0238">DNA-binding</keyword>
<dbReference type="GO" id="GO:0003899">
    <property type="term" value="F:DNA-directed RNA polymerase activity"/>
    <property type="evidence" value="ECO:0007669"/>
    <property type="project" value="InterPro"/>
</dbReference>
<dbReference type="PROSITE" id="PS00716">
    <property type="entry name" value="SIGMA70_2"/>
    <property type="match status" value="1"/>
</dbReference>
<evidence type="ECO:0000256" key="1">
    <source>
        <dbReference type="ARBA" id="ARBA00023015"/>
    </source>
</evidence>
<dbReference type="EMBL" id="JALY01000177">
    <property type="protein sequence ID" value="POZ92148.1"/>
    <property type="molecule type" value="Genomic_DNA"/>
</dbReference>
<dbReference type="PANTHER" id="PTHR30385:SF7">
    <property type="entry name" value="RNA POLYMERASE SIGMA FACTOR FLIA"/>
    <property type="match status" value="1"/>
</dbReference>
<keyword evidence="4" id="KW-0804">Transcription</keyword>
<organism evidence="6 7">
    <name type="scientific">Petrotoga halophila DSM 16923</name>
    <dbReference type="NCBI Taxonomy" id="1122953"/>
    <lineage>
        <taxon>Bacteria</taxon>
        <taxon>Thermotogati</taxon>
        <taxon>Thermotogota</taxon>
        <taxon>Thermotogae</taxon>
        <taxon>Petrotogales</taxon>
        <taxon>Petrotogaceae</taxon>
        <taxon>Petrotoga</taxon>
    </lineage>
</organism>
<evidence type="ECO:0000256" key="2">
    <source>
        <dbReference type="ARBA" id="ARBA00023082"/>
    </source>
</evidence>
<dbReference type="NCBIfam" id="TIGR02937">
    <property type="entry name" value="sigma70-ECF"/>
    <property type="match status" value="1"/>
</dbReference>
<proteinExistence type="predicted"/>
<evidence type="ECO:0000313" key="7">
    <source>
        <dbReference type="Proteomes" id="UP000236950"/>
    </source>
</evidence>
<dbReference type="GO" id="GO:0003677">
    <property type="term" value="F:DNA binding"/>
    <property type="evidence" value="ECO:0007669"/>
    <property type="project" value="UniProtKB-KW"/>
</dbReference>
<feature type="domain" description="RNA polymerase sigma-70" evidence="5">
    <location>
        <begin position="197"/>
        <end position="223"/>
    </location>
</feature>
<dbReference type="Gene3D" id="1.20.140.160">
    <property type="match status" value="1"/>
</dbReference>
<dbReference type="InterPro" id="IPR013325">
    <property type="entry name" value="RNA_pol_sigma_r2"/>
</dbReference>
<name>A0A2S5EGM8_9BACT</name>
<dbReference type="InterPro" id="IPR007630">
    <property type="entry name" value="RNA_pol_sigma70_r4"/>
</dbReference>
<dbReference type="Gene3D" id="1.10.1740.10">
    <property type="match status" value="1"/>
</dbReference>
<dbReference type="Proteomes" id="UP000236950">
    <property type="component" value="Unassembled WGS sequence"/>
</dbReference>
<dbReference type="Pfam" id="PF04545">
    <property type="entry name" value="Sigma70_r4"/>
    <property type="match status" value="1"/>
</dbReference>
<protein>
    <submittedName>
        <fullName evidence="6">RNA polymerase subunit sigma-28</fullName>
    </submittedName>
</protein>
<dbReference type="AlphaFoldDB" id="A0A2S5EGM8"/>
<keyword evidence="1" id="KW-0805">Transcription regulation</keyword>
<gene>
    <name evidence="6" type="ORF">AA81_08670</name>
</gene>
<sequence length="231" mass="27394">MKYKINEEQLVMEFLPKIKIIALNLKTTLPKNIDVEDLIQEGIIGLLQSYKRYNPEKGTSFYTYALKRIKGSMYDYLRRIDWLPKEIRSLVKKYEDLIYECKDNEYIDDNSVAEKLRIEKHDVDKIKFSLSKRQILQLDEYFLNNDEDNWVEATQEENDPEILAYKDILHDKLKESIDKLKEREKLILSLYYNEGLTFKEIGSVLEISESRVSQLHSAILVKLKKMIQGSE</sequence>
<dbReference type="Pfam" id="PF04542">
    <property type="entry name" value="Sigma70_r2"/>
    <property type="match status" value="1"/>
</dbReference>
<dbReference type="InterPro" id="IPR012845">
    <property type="entry name" value="RNA_pol_sigma_FliA_WhiG"/>
</dbReference>
<dbReference type="GO" id="GO:0006352">
    <property type="term" value="P:DNA-templated transcription initiation"/>
    <property type="evidence" value="ECO:0007669"/>
    <property type="project" value="InterPro"/>
</dbReference>
<reference evidence="6 7" key="1">
    <citation type="submission" date="2014-01" db="EMBL/GenBank/DDBJ databases">
        <title>Comparative genomics of Petrotoga.</title>
        <authorList>
            <person name="Chow K."/>
            <person name="Charchuk R."/>
            <person name="Nesbo C.L."/>
        </authorList>
    </citation>
    <scope>NUCLEOTIDE SEQUENCE [LARGE SCALE GENOMIC DNA]</scope>
    <source>
        <strain evidence="6 7">DSM 16923</strain>
    </source>
</reference>
<dbReference type="CDD" id="cd06171">
    <property type="entry name" value="Sigma70_r4"/>
    <property type="match status" value="1"/>
</dbReference>
<keyword evidence="7" id="KW-1185">Reference proteome</keyword>
<evidence type="ECO:0000259" key="5">
    <source>
        <dbReference type="PROSITE" id="PS00716"/>
    </source>
</evidence>
<dbReference type="PRINTS" id="PR00046">
    <property type="entry name" value="SIGMA70FCT"/>
</dbReference>
<dbReference type="SUPFAM" id="SSF88946">
    <property type="entry name" value="Sigma2 domain of RNA polymerase sigma factors"/>
    <property type="match status" value="1"/>
</dbReference>
<dbReference type="InterPro" id="IPR013324">
    <property type="entry name" value="RNA_pol_sigma_r3/r4-like"/>
</dbReference>
<keyword evidence="2" id="KW-0731">Sigma factor</keyword>
<dbReference type="GO" id="GO:0016987">
    <property type="term" value="F:sigma factor activity"/>
    <property type="evidence" value="ECO:0007669"/>
    <property type="project" value="UniProtKB-KW"/>
</dbReference>